<dbReference type="PIRSF" id="PIRSF016897">
    <property type="entry name" value="GlpP"/>
    <property type="match status" value="1"/>
</dbReference>
<comment type="caution">
    <text evidence="1">The sequence shown here is derived from an EMBL/GenBank/DDBJ whole genome shotgun (WGS) entry which is preliminary data.</text>
</comment>
<dbReference type="GO" id="GO:0006071">
    <property type="term" value="P:glycerol metabolic process"/>
    <property type="evidence" value="ECO:0007669"/>
    <property type="project" value="InterPro"/>
</dbReference>
<dbReference type="Proteomes" id="UP000754750">
    <property type="component" value="Unassembled WGS sequence"/>
</dbReference>
<evidence type="ECO:0000313" key="1">
    <source>
        <dbReference type="EMBL" id="MBE6833757.1"/>
    </source>
</evidence>
<dbReference type="Pfam" id="PF04309">
    <property type="entry name" value="G3P_antiterm"/>
    <property type="match status" value="1"/>
</dbReference>
<organism evidence="1 2">
    <name type="scientific">Faecalispora sporosphaeroides</name>
    <dbReference type="NCBI Taxonomy" id="1549"/>
    <lineage>
        <taxon>Bacteria</taxon>
        <taxon>Bacillati</taxon>
        <taxon>Bacillota</taxon>
        <taxon>Clostridia</taxon>
        <taxon>Eubacteriales</taxon>
        <taxon>Oscillospiraceae</taxon>
        <taxon>Faecalispora</taxon>
    </lineage>
</organism>
<evidence type="ECO:0000313" key="2">
    <source>
        <dbReference type="Proteomes" id="UP000754750"/>
    </source>
</evidence>
<sequence>MNQDFVEALERNPVIAAIFESSDLEEALSSPCEVIFLLSGNICELKELIHRVHAAGKKMYIHIDLLEGVANDRSAIQFLKTHFCPDGIITTKAVVAKHAREEGVFVIQRFFLLDSKSYETARKTVKNGDADAIEILPGILPEIIHQISQCSSVPVIAGGLIRTKKNAVDSLAMGAMGVSTSCKKLWNM</sequence>
<dbReference type="GO" id="GO:0006355">
    <property type="term" value="P:regulation of DNA-templated transcription"/>
    <property type="evidence" value="ECO:0007669"/>
    <property type="project" value="InterPro"/>
</dbReference>
<protein>
    <submittedName>
        <fullName evidence="1">Glycerol-3-phosphate responsive antiterminator</fullName>
    </submittedName>
</protein>
<dbReference type="InterPro" id="IPR013785">
    <property type="entry name" value="Aldolase_TIM"/>
</dbReference>
<dbReference type="Gene3D" id="3.20.20.70">
    <property type="entry name" value="Aldolase class I"/>
    <property type="match status" value="1"/>
</dbReference>
<proteinExistence type="predicted"/>
<name>A0A928KYH7_9FIRM</name>
<dbReference type="AlphaFoldDB" id="A0A928KYH7"/>
<reference evidence="1" key="1">
    <citation type="submission" date="2019-04" db="EMBL/GenBank/DDBJ databases">
        <title>Evolution of Biomass-Degrading Anaerobic Consortia Revealed by Metagenomics.</title>
        <authorList>
            <person name="Peng X."/>
        </authorList>
    </citation>
    <scope>NUCLEOTIDE SEQUENCE</scope>
    <source>
        <strain evidence="1">SIG551</strain>
    </source>
</reference>
<dbReference type="EMBL" id="SVNY01000004">
    <property type="protein sequence ID" value="MBE6833757.1"/>
    <property type="molecule type" value="Genomic_DNA"/>
</dbReference>
<accession>A0A928KYH7</accession>
<gene>
    <name evidence="1" type="ORF">E7512_09295</name>
</gene>
<dbReference type="InterPro" id="IPR006699">
    <property type="entry name" value="GlpP"/>
</dbReference>
<dbReference type="RefSeq" id="WP_020073596.1">
    <property type="nucleotide sequence ID" value="NZ_JBKWRC010000006.1"/>
</dbReference>
<dbReference type="PANTHER" id="PTHR35787">
    <property type="entry name" value="GLYCEROL UPTAKE OPERON ANTITERMINATOR REGULATORY PROTEIN"/>
    <property type="match status" value="1"/>
</dbReference>
<dbReference type="PANTHER" id="PTHR35787:SF1">
    <property type="entry name" value="GLYCEROL UPTAKE OPERON ANTITERMINATOR REGULATORY PROTEIN"/>
    <property type="match status" value="1"/>
</dbReference>
<dbReference type="SUPFAM" id="SSF110391">
    <property type="entry name" value="GlpP-like"/>
    <property type="match status" value="1"/>
</dbReference>